<feature type="domain" description="PAC" evidence="10">
    <location>
        <begin position="594"/>
        <end position="646"/>
    </location>
</feature>
<feature type="domain" description="PAC" evidence="10">
    <location>
        <begin position="214"/>
        <end position="266"/>
    </location>
</feature>
<proteinExistence type="predicted"/>
<feature type="domain" description="Response regulatory" evidence="8">
    <location>
        <begin position="905"/>
        <end position="1021"/>
    </location>
</feature>
<feature type="domain" description="PAS" evidence="9">
    <location>
        <begin position="7"/>
        <end position="59"/>
    </location>
</feature>
<dbReference type="GO" id="GO:0000155">
    <property type="term" value="F:phosphorelay sensor kinase activity"/>
    <property type="evidence" value="ECO:0007669"/>
    <property type="project" value="InterPro"/>
</dbReference>
<dbReference type="SMART" id="SM00448">
    <property type="entry name" value="REC"/>
    <property type="match status" value="1"/>
</dbReference>
<dbReference type="PROSITE" id="PS50109">
    <property type="entry name" value="HIS_KIN"/>
    <property type="match status" value="1"/>
</dbReference>
<dbReference type="InterPro" id="IPR004358">
    <property type="entry name" value="Sig_transdc_His_kin-like_C"/>
</dbReference>
<dbReference type="Pfam" id="PF13426">
    <property type="entry name" value="PAS_9"/>
    <property type="match status" value="2"/>
</dbReference>
<dbReference type="Pfam" id="PF08447">
    <property type="entry name" value="PAS_3"/>
    <property type="match status" value="3"/>
</dbReference>
<dbReference type="Pfam" id="PF02518">
    <property type="entry name" value="HATPase_c"/>
    <property type="match status" value="1"/>
</dbReference>
<dbReference type="InterPro" id="IPR003661">
    <property type="entry name" value="HisK_dim/P_dom"/>
</dbReference>
<evidence type="ECO:0000259" key="7">
    <source>
        <dbReference type="PROSITE" id="PS50109"/>
    </source>
</evidence>
<keyword evidence="5" id="KW-0418">Kinase</keyword>
<organism evidence="11 12">
    <name type="scientific">Ramlibacter ginsenosidimutans</name>
    <dbReference type="NCBI Taxonomy" id="502333"/>
    <lineage>
        <taxon>Bacteria</taxon>
        <taxon>Pseudomonadati</taxon>
        <taxon>Pseudomonadota</taxon>
        <taxon>Betaproteobacteria</taxon>
        <taxon>Burkholderiales</taxon>
        <taxon>Comamonadaceae</taxon>
        <taxon>Ramlibacter</taxon>
    </lineage>
</organism>
<dbReference type="SUPFAM" id="SSF55785">
    <property type="entry name" value="PYP-like sensor domain (PAS domain)"/>
    <property type="match status" value="5"/>
</dbReference>
<comment type="caution">
    <text evidence="11">The sequence shown here is derived from an EMBL/GenBank/DDBJ whole genome shotgun (WGS) entry which is preliminary data.</text>
</comment>
<dbReference type="InterPro" id="IPR003594">
    <property type="entry name" value="HATPase_dom"/>
</dbReference>
<dbReference type="InterPro" id="IPR035965">
    <property type="entry name" value="PAS-like_dom_sf"/>
</dbReference>
<evidence type="ECO:0000259" key="10">
    <source>
        <dbReference type="PROSITE" id="PS50113"/>
    </source>
</evidence>
<evidence type="ECO:0000259" key="8">
    <source>
        <dbReference type="PROSITE" id="PS50110"/>
    </source>
</evidence>
<dbReference type="SUPFAM" id="SSF52172">
    <property type="entry name" value="CheY-like"/>
    <property type="match status" value="1"/>
</dbReference>
<feature type="domain" description="PAC" evidence="10">
    <location>
        <begin position="339"/>
        <end position="393"/>
    </location>
</feature>
<reference evidence="11" key="2">
    <citation type="submission" date="2021-01" db="EMBL/GenBank/DDBJ databases">
        <authorList>
            <person name="Kang M."/>
        </authorList>
    </citation>
    <scope>NUCLEOTIDE SEQUENCE</scope>
    <source>
        <strain evidence="11">KACC 17527</strain>
    </source>
</reference>
<feature type="domain" description="PAC" evidence="10">
    <location>
        <begin position="468"/>
        <end position="520"/>
    </location>
</feature>
<dbReference type="Gene3D" id="3.40.50.2300">
    <property type="match status" value="1"/>
</dbReference>
<dbReference type="CDD" id="cd00082">
    <property type="entry name" value="HisKA"/>
    <property type="match status" value="1"/>
</dbReference>
<evidence type="ECO:0000256" key="5">
    <source>
        <dbReference type="ARBA" id="ARBA00022777"/>
    </source>
</evidence>
<dbReference type="CDD" id="cd00130">
    <property type="entry name" value="PAS"/>
    <property type="match status" value="4"/>
</dbReference>
<dbReference type="InterPro" id="IPR036097">
    <property type="entry name" value="HisK_dim/P_sf"/>
</dbReference>
<dbReference type="Gene3D" id="3.30.450.20">
    <property type="entry name" value="PAS domain"/>
    <property type="match status" value="5"/>
</dbReference>
<dbReference type="InterPro" id="IPR000014">
    <property type="entry name" value="PAS"/>
</dbReference>
<dbReference type="Pfam" id="PF00072">
    <property type="entry name" value="Response_reg"/>
    <property type="match status" value="1"/>
</dbReference>
<feature type="domain" description="PAS" evidence="9">
    <location>
        <begin position="155"/>
        <end position="211"/>
    </location>
</feature>
<dbReference type="RefSeq" id="WP_201172213.1">
    <property type="nucleotide sequence ID" value="NZ_JAEPWM010000005.1"/>
</dbReference>
<dbReference type="InterPro" id="IPR013655">
    <property type="entry name" value="PAS_fold_3"/>
</dbReference>
<protein>
    <recommendedName>
        <fullName evidence="2">histidine kinase</fullName>
        <ecNumber evidence="2">2.7.13.3</ecNumber>
    </recommendedName>
</protein>
<dbReference type="EMBL" id="JAEPWM010000005">
    <property type="protein sequence ID" value="MBK6007244.1"/>
    <property type="molecule type" value="Genomic_DNA"/>
</dbReference>
<dbReference type="PROSITE" id="PS50113">
    <property type="entry name" value="PAC"/>
    <property type="match status" value="5"/>
</dbReference>
<dbReference type="InterPro" id="IPR000700">
    <property type="entry name" value="PAS-assoc_C"/>
</dbReference>
<dbReference type="SMART" id="SM00091">
    <property type="entry name" value="PAS"/>
    <property type="match status" value="3"/>
</dbReference>
<keyword evidence="3 6" id="KW-0597">Phosphoprotein</keyword>
<dbReference type="Gene3D" id="2.10.70.100">
    <property type="match status" value="2"/>
</dbReference>
<evidence type="ECO:0000256" key="2">
    <source>
        <dbReference type="ARBA" id="ARBA00012438"/>
    </source>
</evidence>
<reference evidence="11" key="1">
    <citation type="journal article" date="2012" name="J. Microbiol. Biotechnol.">
        <title>Ramlibacter ginsenosidimutans sp. nov., with ginsenoside-converting activity.</title>
        <authorList>
            <person name="Wang L."/>
            <person name="An D.S."/>
            <person name="Kim S.G."/>
            <person name="Jin F.X."/>
            <person name="Kim S.C."/>
            <person name="Lee S.T."/>
            <person name="Im W.T."/>
        </authorList>
    </citation>
    <scope>NUCLEOTIDE SEQUENCE</scope>
    <source>
        <strain evidence="11">KACC 17527</strain>
    </source>
</reference>
<dbReference type="InterPro" id="IPR001789">
    <property type="entry name" value="Sig_transdc_resp-reg_receiver"/>
</dbReference>
<feature type="domain" description="PAC" evidence="10">
    <location>
        <begin position="85"/>
        <end position="138"/>
    </location>
</feature>
<dbReference type="PRINTS" id="PR00344">
    <property type="entry name" value="BCTRLSENSOR"/>
</dbReference>
<gene>
    <name evidence="11" type="ORF">JJB11_14180</name>
</gene>
<evidence type="ECO:0000313" key="12">
    <source>
        <dbReference type="Proteomes" id="UP000630528"/>
    </source>
</evidence>
<dbReference type="SMART" id="SM00387">
    <property type="entry name" value="HATPase_c"/>
    <property type="match status" value="1"/>
</dbReference>
<sequence length="1030" mass="113139">MSVPRISEADSSLLLQSLGQGVHVIDRQGKIVFENAASLAMLGWTHRGLLGADAHSLVHHHRPGGEVYPECECPIHHTLMDGQRRRVRNEVFFRGDGSSFPVDYVCSPVNDGDGRIAGVAVCFSDMTDLQRAEEALRGQATMLLTAQRMGHMGSWAFDGRTRILQWSDATCELFGIAPEDFRGEFEQFMGFVVPADRARYLAVHAKVTAQAPLLEAEYRIQRPDGSVRWMSERGTARFDSAGTITARIGMVMDITEQKGAADQLAQNTMLARVASRVAGIGGWSMDLAERRLTWSDETCAIHEVPAGHMPRVEEGIALFPPEYRDRVKALVQRCIEDGTPYEFELPKLTAKGRPIWVRSMGEAVRDASGRIVRLQGAFQDITERRLAEEEARQKDSLLRFAGRIACIGGWAIELATEHVLWSDEVYQILEFDKSAAPALLSSLALYREPGRGRIVAALDACRRTGEPFDVEADMLTGGGRIICVRVCGEAVRGHDGTIVRLQGAIQDLTQLRAAQHAARESDERLAILARASKDAIWDWDLERDTVWCNANFNELCGPGTVVSSRSWQDHIHPSDRERVLQRIRDAMDGMAPTWSETYRIQPPQGGAGYVIGRGYITRDAAGRAVRMMGSTTDISERMALEERLRQTQRLESVGQLTGGVAHDFNNLLTVILGNAEMLAEQLAFRGECGPLHGMAHVVMDAAQRGAELTQRLLAFARKQALEPRKVDINQLVMGTDAMLRRTLGEHIRIEFKAEPLLWAAEVDPAQLDNTLLNLCLNSRDAMPGGGRLSIQTANVTLDAEDARRCPDSQPGAYVMLSVSDTGEGIAPQHVGRVFEPFFTTKEQGKGTGLGLAMTYGFVKQSGGHVNIESQPGRGTTVKLYLPRADGAAAPAAGCLHAKPAGGVETILLVEDDEPVRRYAHAQLVSLGYTVLHAGDGSHALQILDDDERKVDLLFTDVVMPGMSGRELADRALARRPGLRVLYTSGYAENAIVHDGRLDDGVKLLAKPYRRHELAQAVREILGAVPLFSQN</sequence>
<dbReference type="PANTHER" id="PTHR43304:SF1">
    <property type="entry name" value="PAC DOMAIN-CONTAINING PROTEIN"/>
    <property type="match status" value="1"/>
</dbReference>
<evidence type="ECO:0000256" key="1">
    <source>
        <dbReference type="ARBA" id="ARBA00000085"/>
    </source>
</evidence>
<evidence type="ECO:0000256" key="6">
    <source>
        <dbReference type="PROSITE-ProRule" id="PRU00169"/>
    </source>
</evidence>
<dbReference type="EC" id="2.7.13.3" evidence="2"/>
<dbReference type="PROSITE" id="PS50112">
    <property type="entry name" value="PAS"/>
    <property type="match status" value="2"/>
</dbReference>
<evidence type="ECO:0000256" key="4">
    <source>
        <dbReference type="ARBA" id="ARBA00022679"/>
    </source>
</evidence>
<evidence type="ECO:0000259" key="9">
    <source>
        <dbReference type="PROSITE" id="PS50112"/>
    </source>
</evidence>
<dbReference type="SMART" id="SM00388">
    <property type="entry name" value="HisKA"/>
    <property type="match status" value="1"/>
</dbReference>
<feature type="modified residue" description="4-aspartylphosphate" evidence="6">
    <location>
        <position position="956"/>
    </location>
</feature>
<feature type="domain" description="Histidine kinase" evidence="7">
    <location>
        <begin position="659"/>
        <end position="885"/>
    </location>
</feature>
<dbReference type="SUPFAM" id="SSF55874">
    <property type="entry name" value="ATPase domain of HSP90 chaperone/DNA topoisomerase II/histidine kinase"/>
    <property type="match status" value="1"/>
</dbReference>
<dbReference type="Pfam" id="PF00512">
    <property type="entry name" value="HisKA"/>
    <property type="match status" value="1"/>
</dbReference>
<dbReference type="InterPro" id="IPR011006">
    <property type="entry name" value="CheY-like_superfamily"/>
</dbReference>
<dbReference type="InterPro" id="IPR005467">
    <property type="entry name" value="His_kinase_dom"/>
</dbReference>
<dbReference type="Proteomes" id="UP000630528">
    <property type="component" value="Unassembled WGS sequence"/>
</dbReference>
<keyword evidence="4" id="KW-0808">Transferase</keyword>
<keyword evidence="12" id="KW-1185">Reference proteome</keyword>
<dbReference type="Gene3D" id="1.10.287.130">
    <property type="match status" value="1"/>
</dbReference>
<dbReference type="SUPFAM" id="SSF47384">
    <property type="entry name" value="Homodimeric domain of signal transducing histidine kinase"/>
    <property type="match status" value="1"/>
</dbReference>
<dbReference type="NCBIfam" id="TIGR00229">
    <property type="entry name" value="sensory_box"/>
    <property type="match status" value="4"/>
</dbReference>
<evidence type="ECO:0000313" key="11">
    <source>
        <dbReference type="EMBL" id="MBK6007244.1"/>
    </source>
</evidence>
<dbReference type="InterPro" id="IPR001610">
    <property type="entry name" value="PAC"/>
</dbReference>
<comment type="catalytic activity">
    <reaction evidence="1">
        <text>ATP + protein L-histidine = ADP + protein N-phospho-L-histidine.</text>
        <dbReference type="EC" id="2.7.13.3"/>
    </reaction>
</comment>
<dbReference type="PROSITE" id="PS50110">
    <property type="entry name" value="RESPONSE_REGULATORY"/>
    <property type="match status" value="1"/>
</dbReference>
<dbReference type="CDD" id="cd18161">
    <property type="entry name" value="REC_hyHK_blue-like"/>
    <property type="match status" value="1"/>
</dbReference>
<evidence type="ECO:0000256" key="3">
    <source>
        <dbReference type="ARBA" id="ARBA00022553"/>
    </source>
</evidence>
<name>A0A934TTH2_9BURK</name>
<dbReference type="AlphaFoldDB" id="A0A934TTH2"/>
<accession>A0A934TTH2</accession>
<dbReference type="InterPro" id="IPR052162">
    <property type="entry name" value="Sensor_kinase/Photoreceptor"/>
</dbReference>
<dbReference type="Gene3D" id="3.30.565.10">
    <property type="entry name" value="Histidine kinase-like ATPase, C-terminal domain"/>
    <property type="match status" value="1"/>
</dbReference>
<dbReference type="InterPro" id="IPR036890">
    <property type="entry name" value="HATPase_C_sf"/>
</dbReference>
<dbReference type="PANTHER" id="PTHR43304">
    <property type="entry name" value="PHYTOCHROME-LIKE PROTEIN CPH1"/>
    <property type="match status" value="1"/>
</dbReference>
<dbReference type="SMART" id="SM00086">
    <property type="entry name" value="PAC"/>
    <property type="match status" value="5"/>
</dbReference>